<dbReference type="RefSeq" id="WP_131592616.1">
    <property type="nucleotide sequence ID" value="NZ_SJSL01000001.1"/>
</dbReference>
<name>A0A4V2MLN4_9SPHI</name>
<organism evidence="1 2">
    <name type="scientific">Pedobacter psychroterrae</name>
    <dbReference type="NCBI Taxonomy" id="2530453"/>
    <lineage>
        <taxon>Bacteria</taxon>
        <taxon>Pseudomonadati</taxon>
        <taxon>Bacteroidota</taxon>
        <taxon>Sphingobacteriia</taxon>
        <taxon>Sphingobacteriales</taxon>
        <taxon>Sphingobacteriaceae</taxon>
        <taxon>Pedobacter</taxon>
    </lineage>
</organism>
<comment type="caution">
    <text evidence="1">The sequence shown here is derived from an EMBL/GenBank/DDBJ whole genome shotgun (WGS) entry which is preliminary data.</text>
</comment>
<protein>
    <submittedName>
        <fullName evidence="1">Uncharacterized protein</fullName>
    </submittedName>
</protein>
<gene>
    <name evidence="1" type="ORF">EZ437_01690</name>
</gene>
<proteinExistence type="predicted"/>
<dbReference type="AlphaFoldDB" id="A0A4V2MLN4"/>
<evidence type="ECO:0000313" key="2">
    <source>
        <dbReference type="Proteomes" id="UP000293347"/>
    </source>
</evidence>
<sequence>MKKLNINIKTFALSLLVTGLAIGFSAFKNAEKNVVIRNGVAFASWNFSGTDIEDPGDYDSGTTYCGIVKETVCIVNAPTAAGGGIDLNAIVPGFTPTTTVLDRINAALATIPLTTNETVLSFREQ</sequence>
<evidence type="ECO:0000313" key="1">
    <source>
        <dbReference type="EMBL" id="TCD02727.1"/>
    </source>
</evidence>
<keyword evidence="2" id="KW-1185">Reference proteome</keyword>
<dbReference type="EMBL" id="SJSL01000001">
    <property type="protein sequence ID" value="TCD02727.1"/>
    <property type="molecule type" value="Genomic_DNA"/>
</dbReference>
<reference evidence="1 2" key="1">
    <citation type="submission" date="2019-02" db="EMBL/GenBank/DDBJ databases">
        <title>Pedobacter sp. RP-1-14 sp. nov., isolated from Arctic soil.</title>
        <authorList>
            <person name="Dahal R.H."/>
        </authorList>
    </citation>
    <scope>NUCLEOTIDE SEQUENCE [LARGE SCALE GENOMIC DNA]</scope>
    <source>
        <strain evidence="1 2">RP-1-14</strain>
    </source>
</reference>
<accession>A0A4V2MLN4</accession>
<dbReference type="OrthoDB" id="768196at2"/>
<dbReference type="Proteomes" id="UP000293347">
    <property type="component" value="Unassembled WGS sequence"/>
</dbReference>